<keyword evidence="2" id="KW-1185">Reference proteome</keyword>
<comment type="caution">
    <text evidence="1">The sequence shown here is derived from an EMBL/GenBank/DDBJ whole genome shotgun (WGS) entry which is preliminary data.</text>
</comment>
<gene>
    <name evidence="1" type="ORF">DHETER_LOCUS2749</name>
</gene>
<proteinExistence type="predicted"/>
<evidence type="ECO:0000313" key="2">
    <source>
        <dbReference type="Proteomes" id="UP000789702"/>
    </source>
</evidence>
<reference evidence="1" key="1">
    <citation type="submission" date="2021-06" db="EMBL/GenBank/DDBJ databases">
        <authorList>
            <person name="Kallberg Y."/>
            <person name="Tangrot J."/>
            <person name="Rosling A."/>
        </authorList>
    </citation>
    <scope>NUCLEOTIDE SEQUENCE</scope>
    <source>
        <strain evidence="1">IL203A</strain>
    </source>
</reference>
<evidence type="ECO:0000313" key="1">
    <source>
        <dbReference type="EMBL" id="CAG8495304.1"/>
    </source>
</evidence>
<name>A0ACA9KVD5_9GLOM</name>
<sequence>MYSSHNKRKRDTHSVLSAPQLKRESVTLFLPKKSRFILMVPALPLAAVESLQQLVLALPLAAMEPNTTIGPCTAPRSRGSKTTSGPCTATCSRRARYTTGPCTANAAVEPDTTKETTLLT</sequence>
<dbReference type="Proteomes" id="UP000789702">
    <property type="component" value="Unassembled WGS sequence"/>
</dbReference>
<protein>
    <submittedName>
        <fullName evidence="1">5341_t:CDS:1</fullName>
    </submittedName>
</protein>
<accession>A0ACA9KVD5</accession>
<dbReference type="EMBL" id="CAJVPU010002114">
    <property type="protein sequence ID" value="CAG8495304.1"/>
    <property type="molecule type" value="Genomic_DNA"/>
</dbReference>
<organism evidence="1 2">
    <name type="scientific">Dentiscutata heterogama</name>
    <dbReference type="NCBI Taxonomy" id="1316150"/>
    <lineage>
        <taxon>Eukaryota</taxon>
        <taxon>Fungi</taxon>
        <taxon>Fungi incertae sedis</taxon>
        <taxon>Mucoromycota</taxon>
        <taxon>Glomeromycotina</taxon>
        <taxon>Glomeromycetes</taxon>
        <taxon>Diversisporales</taxon>
        <taxon>Gigasporaceae</taxon>
        <taxon>Dentiscutata</taxon>
    </lineage>
</organism>